<gene>
    <name evidence="5 7" type="primary">hrcA</name>
    <name evidence="7" type="ORF">LuPra_04392</name>
</gene>
<dbReference type="PANTHER" id="PTHR34824:SF1">
    <property type="entry name" value="HEAT-INDUCIBLE TRANSCRIPTION REPRESSOR HRCA"/>
    <property type="match status" value="1"/>
</dbReference>
<dbReference type="PIRSF" id="PIRSF005485">
    <property type="entry name" value="HrcA"/>
    <property type="match status" value="1"/>
</dbReference>
<dbReference type="RefSeq" id="WP_157899526.1">
    <property type="nucleotide sequence ID" value="NZ_CP015136.1"/>
</dbReference>
<dbReference type="InterPro" id="IPR023120">
    <property type="entry name" value="WHTH_transcript_rep_HrcA_IDD"/>
</dbReference>
<dbReference type="GO" id="GO:0003677">
    <property type="term" value="F:DNA binding"/>
    <property type="evidence" value="ECO:0007669"/>
    <property type="project" value="InterPro"/>
</dbReference>
<dbReference type="SUPFAM" id="SSF46785">
    <property type="entry name" value="Winged helix' DNA-binding domain"/>
    <property type="match status" value="1"/>
</dbReference>
<evidence type="ECO:0000256" key="2">
    <source>
        <dbReference type="ARBA" id="ARBA00023015"/>
    </source>
</evidence>
<comment type="function">
    <text evidence="5">Negative regulator of class I heat shock genes (grpE-dnaK-dnaJ and groELS operons). Prevents heat-shock induction of these operons.</text>
</comment>
<dbReference type="SUPFAM" id="SSF55781">
    <property type="entry name" value="GAF domain-like"/>
    <property type="match status" value="1"/>
</dbReference>
<dbReference type="KEGG" id="abac:LuPra_04392"/>
<organism evidence="7 8">
    <name type="scientific">Luteitalea pratensis</name>
    <dbReference type="NCBI Taxonomy" id="1855912"/>
    <lineage>
        <taxon>Bacteria</taxon>
        <taxon>Pseudomonadati</taxon>
        <taxon>Acidobacteriota</taxon>
        <taxon>Vicinamibacteria</taxon>
        <taxon>Vicinamibacterales</taxon>
        <taxon>Vicinamibacteraceae</taxon>
        <taxon>Luteitalea</taxon>
    </lineage>
</organism>
<evidence type="ECO:0000313" key="8">
    <source>
        <dbReference type="Proteomes" id="UP000076079"/>
    </source>
</evidence>
<dbReference type="InterPro" id="IPR036390">
    <property type="entry name" value="WH_DNA-bd_sf"/>
</dbReference>
<dbReference type="Gene3D" id="1.10.10.10">
    <property type="entry name" value="Winged helix-like DNA-binding domain superfamily/Winged helix DNA-binding domain"/>
    <property type="match status" value="1"/>
</dbReference>
<evidence type="ECO:0000256" key="4">
    <source>
        <dbReference type="ARBA" id="ARBA00023163"/>
    </source>
</evidence>
<evidence type="ECO:0000256" key="1">
    <source>
        <dbReference type="ARBA" id="ARBA00022491"/>
    </source>
</evidence>
<dbReference type="Proteomes" id="UP000076079">
    <property type="component" value="Chromosome"/>
</dbReference>
<sequence>MANSIPPRSSALPADVPERFQRLLATLVRAYIERGEPVSSLWLARESGLDVSSATVRSVLARLEELGLVRQPHTSAGRVPTDQGYRFYVNLLLHSRRPSRAVSELEGRLRRAGGMGELLENVSQELSRASHHMGFAIAPGGQDATLKHMDLVALDSRRVLVVVVSGSGQVTHKVVEVLDAVQPSELTQAANYLNAEFAGLPIAEVRERILERLQEDRALYDRLLARALRLASETLDDVASGTQFFMYGASSLLEAAATDDVKVPLATLRALLAMMEEKHRLVQILSEYLEGPGLTVVIGTEHTEPGLQNLSLVASTYSDSGRQGLIGVIGPTRMRYSRSIAAVDSASRAVTRVLIGDEPGGDPS</sequence>
<dbReference type="GO" id="GO:0045892">
    <property type="term" value="P:negative regulation of DNA-templated transcription"/>
    <property type="evidence" value="ECO:0007669"/>
    <property type="project" value="UniProtKB-UniRule"/>
</dbReference>
<dbReference type="OrthoDB" id="9783139at2"/>
<reference evidence="8" key="2">
    <citation type="submission" date="2016-04" db="EMBL/GenBank/DDBJ databases">
        <title>First Complete Genome Sequence of a Subdivision 6 Acidobacterium.</title>
        <authorList>
            <person name="Huang S."/>
            <person name="Vieira S."/>
            <person name="Bunk B."/>
            <person name="Riedel T."/>
            <person name="Sproeer C."/>
            <person name="Overmann J."/>
        </authorList>
    </citation>
    <scope>NUCLEOTIDE SEQUENCE [LARGE SCALE GENOMIC DNA]</scope>
    <source>
        <strain evidence="8">DSM 100886 HEG_-6_39</strain>
    </source>
</reference>
<dbReference type="InterPro" id="IPR002571">
    <property type="entry name" value="HrcA"/>
</dbReference>
<keyword evidence="1 5" id="KW-0678">Repressor</keyword>
<dbReference type="HAMAP" id="MF_00081">
    <property type="entry name" value="HrcA"/>
    <property type="match status" value="1"/>
</dbReference>
<dbReference type="EMBL" id="CP015136">
    <property type="protein sequence ID" value="AMY11145.1"/>
    <property type="molecule type" value="Genomic_DNA"/>
</dbReference>
<evidence type="ECO:0000256" key="3">
    <source>
        <dbReference type="ARBA" id="ARBA00023016"/>
    </source>
</evidence>
<feature type="domain" description="Heat-inducible transcription repressor HrcA C-terminal" evidence="6">
    <location>
        <begin position="117"/>
        <end position="340"/>
    </location>
</feature>
<reference evidence="7 8" key="1">
    <citation type="journal article" date="2016" name="Genome Announc.">
        <title>First Complete Genome Sequence of a Subdivision 6 Acidobacterium Strain.</title>
        <authorList>
            <person name="Huang S."/>
            <person name="Vieira S."/>
            <person name="Bunk B."/>
            <person name="Riedel T."/>
            <person name="Sproer C."/>
            <person name="Overmann J."/>
        </authorList>
    </citation>
    <scope>NUCLEOTIDE SEQUENCE [LARGE SCALE GENOMIC DNA]</scope>
    <source>
        <strain evidence="8">DSM 100886 HEG_-6_39</strain>
    </source>
</reference>
<protein>
    <recommendedName>
        <fullName evidence="5">Heat-inducible transcription repressor HrcA</fullName>
    </recommendedName>
</protein>
<keyword evidence="8" id="KW-1185">Reference proteome</keyword>
<evidence type="ECO:0000256" key="5">
    <source>
        <dbReference type="HAMAP-Rule" id="MF_00081"/>
    </source>
</evidence>
<dbReference type="InterPro" id="IPR036388">
    <property type="entry name" value="WH-like_DNA-bd_sf"/>
</dbReference>
<dbReference type="InterPro" id="IPR029016">
    <property type="entry name" value="GAF-like_dom_sf"/>
</dbReference>
<evidence type="ECO:0000259" key="6">
    <source>
        <dbReference type="Pfam" id="PF01628"/>
    </source>
</evidence>
<dbReference type="Pfam" id="PF01628">
    <property type="entry name" value="HrcA"/>
    <property type="match status" value="1"/>
</dbReference>
<dbReference type="PATRIC" id="fig|1813736.3.peg.4632"/>
<keyword evidence="2 5" id="KW-0805">Transcription regulation</keyword>
<dbReference type="PANTHER" id="PTHR34824">
    <property type="entry name" value="HEAT-INDUCIBLE TRANSCRIPTION REPRESSOR HRCA"/>
    <property type="match status" value="1"/>
</dbReference>
<comment type="similarity">
    <text evidence="5">Belongs to the HrcA family.</text>
</comment>
<proteinExistence type="inferred from homology"/>
<evidence type="ECO:0000313" key="7">
    <source>
        <dbReference type="EMBL" id="AMY11145.1"/>
    </source>
</evidence>
<dbReference type="Gene3D" id="3.30.450.40">
    <property type="match status" value="1"/>
</dbReference>
<dbReference type="STRING" id="1855912.LuPra_04392"/>
<dbReference type="AlphaFoldDB" id="A0A143PRB3"/>
<name>A0A143PRB3_LUTPR</name>
<keyword evidence="3 5" id="KW-0346">Stress response</keyword>
<dbReference type="InterPro" id="IPR021153">
    <property type="entry name" value="HrcA_C"/>
</dbReference>
<dbReference type="Gene3D" id="3.30.390.60">
    <property type="entry name" value="Heat-inducible transcription repressor hrca homolog, domain 3"/>
    <property type="match status" value="1"/>
</dbReference>
<keyword evidence="4 5" id="KW-0804">Transcription</keyword>
<dbReference type="NCBIfam" id="TIGR00331">
    <property type="entry name" value="hrcA"/>
    <property type="match status" value="1"/>
</dbReference>
<accession>A0A143PRB3</accession>